<evidence type="ECO:0000256" key="1">
    <source>
        <dbReference type="SAM" id="SignalP"/>
    </source>
</evidence>
<gene>
    <name evidence="2" type="ORF">KL86APRO_10735</name>
</gene>
<dbReference type="EMBL" id="FLUO01000001">
    <property type="protein sequence ID" value="SBV96251.1"/>
    <property type="molecule type" value="Genomic_DNA"/>
</dbReference>
<keyword evidence="1" id="KW-0732">Signal</keyword>
<dbReference type="PANTHER" id="PTHR38075:SF1">
    <property type="entry name" value="DUF4139 DOMAIN-CONTAINING PROTEIN"/>
    <property type="match status" value="1"/>
</dbReference>
<protein>
    <recommendedName>
        <fullName evidence="3">DUF4139 domain-containing protein</fullName>
    </recommendedName>
</protein>
<evidence type="ECO:0008006" key="3">
    <source>
        <dbReference type="Google" id="ProtNLM"/>
    </source>
</evidence>
<feature type="signal peptide" evidence="1">
    <location>
        <begin position="1"/>
        <end position="25"/>
    </location>
</feature>
<proteinExistence type="predicted"/>
<accession>A0A212J9Y4</accession>
<dbReference type="PANTHER" id="PTHR38075">
    <property type="entry name" value="DUF4139 DOMAIN-CONTAINING PROTEIN"/>
    <property type="match status" value="1"/>
</dbReference>
<name>A0A212J9Y4_9PROT</name>
<evidence type="ECO:0000313" key="2">
    <source>
        <dbReference type="EMBL" id="SBV96251.1"/>
    </source>
</evidence>
<dbReference type="AlphaFoldDB" id="A0A212J9Y4"/>
<sequence>MRMRNVLGSAVVAALAAAAAAPAGAAEERLWGGETLEARVLTVYADGFAQIEETRIGDVPKGTLRLRIGDVASGIVPESAILRGDRVAVKDMSIRPSLIDPHALMVGALGKTVKAVRTDPRTGEDKSENATLLVIDPRPILRIGDRIEVNYPGRVVLPATPDTPMPGSAQLDFGLESGVAGKRPLTLQYLLPGMRWQADYAALYDEAKGQITLNGWIGVSNGSDDSFRDVRLRVVAGNVARVTDPGDVVAFRAKAAMVDEAMRPQAITGYRLYPVSKSVSIEAGERKQVAFLDRAAIPVKRSYRVVDPVGVFRSAPAYWPRRGAFLRLAFDNLAAGTDPTPPMPAGVMRVMAYRPTEADLFLGEDRIDHTPEGGEVVAQLGRVVDVGYEASRLEYRDLSRNASEQRFSITLFNDGERPAEIEVAQTFPGQWTIFEEDATHSNRDSQTAVWKAVVEPKQRTSITFWVRITTGS</sequence>
<reference evidence="2" key="1">
    <citation type="submission" date="2016-04" db="EMBL/GenBank/DDBJ databases">
        <authorList>
            <person name="Evans L.H."/>
            <person name="Alamgir A."/>
            <person name="Owens N."/>
            <person name="Weber N.D."/>
            <person name="Virtaneva K."/>
            <person name="Barbian K."/>
            <person name="Babar A."/>
            <person name="Rosenke K."/>
        </authorList>
    </citation>
    <scope>NUCLEOTIDE SEQUENCE</scope>
    <source>
        <strain evidence="2">86</strain>
    </source>
</reference>
<organism evidence="2">
    <name type="scientific">uncultured Alphaproteobacteria bacterium</name>
    <dbReference type="NCBI Taxonomy" id="91750"/>
    <lineage>
        <taxon>Bacteria</taxon>
        <taxon>Pseudomonadati</taxon>
        <taxon>Pseudomonadota</taxon>
        <taxon>Alphaproteobacteria</taxon>
        <taxon>environmental samples</taxon>
    </lineage>
</organism>
<feature type="chain" id="PRO_5012736048" description="DUF4139 domain-containing protein" evidence="1">
    <location>
        <begin position="26"/>
        <end position="472"/>
    </location>
</feature>